<evidence type="ECO:0000313" key="2">
    <source>
        <dbReference type="EMBL" id="PWA63846.1"/>
    </source>
</evidence>
<evidence type="ECO:0000313" key="3">
    <source>
        <dbReference type="Proteomes" id="UP000245207"/>
    </source>
</evidence>
<sequence length="310" mass="35001">MGVRWRCVWVGMWILLMYMKIPGVVAADGPFTVSRSNKLNDDEAHDGIPFLLGNQGTRRKHYIVFVFNNATKKDKEMKFTLEFSWDTVKGKVADSIIAIENGTKFKNKVMEAGQTANKPSSLYAIPQAGCHRFPIEGLCTKADKKIKGLLVVPPKDRSQEIQRMDHEDYGQRSSSLKQTEPYKSFIRRRNNLKVAIKLASFVDLLHKKTFECWILFSLPTDRHRRVGIRHIGLLCVQENVADRPTMGSVVLMLNSLSILLPQPSEPAFLVHSTITDPEMPLPLKFSSSSGSSGLKRPELLTINLRPPPFP</sequence>
<dbReference type="Proteomes" id="UP000245207">
    <property type="component" value="Unassembled WGS sequence"/>
</dbReference>
<dbReference type="AlphaFoldDB" id="A0A2U1MRI8"/>
<proteinExistence type="predicted"/>
<feature type="chain" id="PRO_5015564316" evidence="1">
    <location>
        <begin position="27"/>
        <end position="310"/>
    </location>
</feature>
<keyword evidence="2" id="KW-0418">Kinase</keyword>
<comment type="caution">
    <text evidence="2">The sequence shown here is derived from an EMBL/GenBank/DDBJ whole genome shotgun (WGS) entry which is preliminary data.</text>
</comment>
<keyword evidence="1" id="KW-0732">Signal</keyword>
<dbReference type="OrthoDB" id="2020436at2759"/>
<evidence type="ECO:0000256" key="1">
    <source>
        <dbReference type="SAM" id="SignalP"/>
    </source>
</evidence>
<feature type="signal peptide" evidence="1">
    <location>
        <begin position="1"/>
        <end position="26"/>
    </location>
</feature>
<name>A0A2U1MRI8_ARTAN</name>
<dbReference type="GO" id="GO:0016301">
    <property type="term" value="F:kinase activity"/>
    <property type="evidence" value="ECO:0007669"/>
    <property type="project" value="UniProtKB-KW"/>
</dbReference>
<accession>A0A2U1MRI8</accession>
<keyword evidence="3" id="KW-1185">Reference proteome</keyword>
<keyword evidence="2" id="KW-0430">Lectin</keyword>
<dbReference type="EMBL" id="PKPP01004547">
    <property type="protein sequence ID" value="PWA63846.1"/>
    <property type="molecule type" value="Genomic_DNA"/>
</dbReference>
<dbReference type="STRING" id="35608.A0A2U1MRI8"/>
<gene>
    <name evidence="2" type="ORF">CTI12_AA349750</name>
</gene>
<reference evidence="2 3" key="1">
    <citation type="journal article" date="2018" name="Mol. Plant">
        <title>The genome of Artemisia annua provides insight into the evolution of Asteraceae family and artemisinin biosynthesis.</title>
        <authorList>
            <person name="Shen Q."/>
            <person name="Zhang L."/>
            <person name="Liao Z."/>
            <person name="Wang S."/>
            <person name="Yan T."/>
            <person name="Shi P."/>
            <person name="Liu M."/>
            <person name="Fu X."/>
            <person name="Pan Q."/>
            <person name="Wang Y."/>
            <person name="Lv Z."/>
            <person name="Lu X."/>
            <person name="Zhang F."/>
            <person name="Jiang W."/>
            <person name="Ma Y."/>
            <person name="Chen M."/>
            <person name="Hao X."/>
            <person name="Li L."/>
            <person name="Tang Y."/>
            <person name="Lv G."/>
            <person name="Zhou Y."/>
            <person name="Sun X."/>
            <person name="Brodelius P.E."/>
            <person name="Rose J.K.C."/>
            <person name="Tang K."/>
        </authorList>
    </citation>
    <scope>NUCLEOTIDE SEQUENCE [LARGE SCALE GENOMIC DNA]</scope>
    <source>
        <strain evidence="3">cv. Huhao1</strain>
        <tissue evidence="2">Leaf</tissue>
    </source>
</reference>
<protein>
    <submittedName>
        <fullName evidence="2">Protein kinase-like domain, Concanavalin A-like lectin/glucanase domain protein</fullName>
    </submittedName>
</protein>
<dbReference type="GO" id="GO:0030246">
    <property type="term" value="F:carbohydrate binding"/>
    <property type="evidence" value="ECO:0007669"/>
    <property type="project" value="UniProtKB-KW"/>
</dbReference>
<organism evidence="2 3">
    <name type="scientific">Artemisia annua</name>
    <name type="common">Sweet wormwood</name>
    <dbReference type="NCBI Taxonomy" id="35608"/>
    <lineage>
        <taxon>Eukaryota</taxon>
        <taxon>Viridiplantae</taxon>
        <taxon>Streptophyta</taxon>
        <taxon>Embryophyta</taxon>
        <taxon>Tracheophyta</taxon>
        <taxon>Spermatophyta</taxon>
        <taxon>Magnoliopsida</taxon>
        <taxon>eudicotyledons</taxon>
        <taxon>Gunneridae</taxon>
        <taxon>Pentapetalae</taxon>
        <taxon>asterids</taxon>
        <taxon>campanulids</taxon>
        <taxon>Asterales</taxon>
        <taxon>Asteraceae</taxon>
        <taxon>Asteroideae</taxon>
        <taxon>Anthemideae</taxon>
        <taxon>Artemisiinae</taxon>
        <taxon>Artemisia</taxon>
    </lineage>
</organism>
<keyword evidence="2" id="KW-0808">Transferase</keyword>